<dbReference type="GO" id="GO:0052621">
    <property type="term" value="F:diguanylate cyclase activity"/>
    <property type="evidence" value="ECO:0007669"/>
    <property type="project" value="UniProtKB-EC"/>
</dbReference>
<keyword evidence="5" id="KW-1185">Reference proteome</keyword>
<proteinExistence type="predicted"/>
<reference evidence="5" key="1">
    <citation type="submission" date="2016-08" db="EMBL/GenBank/DDBJ databases">
        <authorList>
            <person name="Varghese N."/>
            <person name="Submissions Spin"/>
        </authorList>
    </citation>
    <scope>NUCLEOTIDE SEQUENCE [LARGE SCALE GENOMIC DNA]</scope>
    <source>
        <strain evidence="5">HAMBI 2971</strain>
    </source>
</reference>
<dbReference type="Proteomes" id="UP000199435">
    <property type="component" value="Unassembled WGS sequence"/>
</dbReference>
<dbReference type="RefSeq" id="WP_425348551.1">
    <property type="nucleotide sequence ID" value="NZ_FMAH01000028.1"/>
</dbReference>
<organism evidence="4 5">
    <name type="scientific">Rhizobium miluonense</name>
    <dbReference type="NCBI Taxonomy" id="411945"/>
    <lineage>
        <taxon>Bacteria</taxon>
        <taxon>Pseudomonadati</taxon>
        <taxon>Pseudomonadota</taxon>
        <taxon>Alphaproteobacteria</taxon>
        <taxon>Hyphomicrobiales</taxon>
        <taxon>Rhizobiaceae</taxon>
        <taxon>Rhizobium/Agrobacterium group</taxon>
        <taxon>Rhizobium</taxon>
    </lineage>
</organism>
<comment type="catalytic activity">
    <reaction evidence="2">
        <text>2 GTP = 3',3'-c-di-GMP + 2 diphosphate</text>
        <dbReference type="Rhea" id="RHEA:24898"/>
        <dbReference type="ChEBI" id="CHEBI:33019"/>
        <dbReference type="ChEBI" id="CHEBI:37565"/>
        <dbReference type="ChEBI" id="CHEBI:58805"/>
        <dbReference type="EC" id="2.7.7.65"/>
    </reaction>
</comment>
<dbReference type="PROSITE" id="PS50887">
    <property type="entry name" value="GGDEF"/>
    <property type="match status" value="1"/>
</dbReference>
<dbReference type="NCBIfam" id="TIGR00254">
    <property type="entry name" value="GGDEF"/>
    <property type="match status" value="1"/>
</dbReference>
<dbReference type="Gene3D" id="3.30.70.270">
    <property type="match status" value="1"/>
</dbReference>
<dbReference type="SMART" id="SM00267">
    <property type="entry name" value="GGDEF"/>
    <property type="match status" value="1"/>
</dbReference>
<name>A0A1C3WFE5_9HYPH</name>
<gene>
    <name evidence="4" type="ORF">GA0061102_102817</name>
</gene>
<dbReference type="InterPro" id="IPR029787">
    <property type="entry name" value="Nucleotide_cyclase"/>
</dbReference>
<dbReference type="EMBL" id="FMAH01000028">
    <property type="protein sequence ID" value="SCB38414.1"/>
    <property type="molecule type" value="Genomic_DNA"/>
</dbReference>
<dbReference type="InterPro" id="IPR000160">
    <property type="entry name" value="GGDEF_dom"/>
</dbReference>
<dbReference type="Pfam" id="PF00990">
    <property type="entry name" value="GGDEF"/>
    <property type="match status" value="1"/>
</dbReference>
<dbReference type="PANTHER" id="PTHR45138:SF9">
    <property type="entry name" value="DIGUANYLATE CYCLASE DGCM-RELATED"/>
    <property type="match status" value="1"/>
</dbReference>
<evidence type="ECO:0000313" key="5">
    <source>
        <dbReference type="Proteomes" id="UP000199435"/>
    </source>
</evidence>
<dbReference type="AlphaFoldDB" id="A0A1C3WFE5"/>
<evidence type="ECO:0000313" key="4">
    <source>
        <dbReference type="EMBL" id="SCB38414.1"/>
    </source>
</evidence>
<evidence type="ECO:0000259" key="3">
    <source>
        <dbReference type="PROSITE" id="PS50887"/>
    </source>
</evidence>
<protein>
    <recommendedName>
        <fullName evidence="1">diguanylate cyclase</fullName>
        <ecNumber evidence="1">2.7.7.65</ecNumber>
    </recommendedName>
</protein>
<evidence type="ECO:0000256" key="2">
    <source>
        <dbReference type="ARBA" id="ARBA00034247"/>
    </source>
</evidence>
<dbReference type="CDD" id="cd01949">
    <property type="entry name" value="GGDEF"/>
    <property type="match status" value="1"/>
</dbReference>
<dbReference type="PANTHER" id="PTHR45138">
    <property type="entry name" value="REGULATORY COMPONENTS OF SENSORY TRANSDUCTION SYSTEM"/>
    <property type="match status" value="1"/>
</dbReference>
<evidence type="ECO:0000256" key="1">
    <source>
        <dbReference type="ARBA" id="ARBA00012528"/>
    </source>
</evidence>
<dbReference type="EC" id="2.7.7.65" evidence="1"/>
<dbReference type="SUPFAM" id="SSF55073">
    <property type="entry name" value="Nucleotide cyclase"/>
    <property type="match status" value="1"/>
</dbReference>
<accession>A0A1C3WFE5</accession>
<dbReference type="InterPro" id="IPR043128">
    <property type="entry name" value="Rev_trsase/Diguanyl_cyclase"/>
</dbReference>
<sequence length="316" mass="35677">MALGDAEYILRLAQLIEGSGALVAVYDQDDRLRFANRAFRMAWFIDDNEHPLWSELMRRNYHAMRGTIIKTTDFESWLLTTQARRGKSGFRAFETDLHDGRWLWMTETTEHSGWMLCVASDITTIRSDERTLRQDRDFALKASQTDELTGVPSRRFVMSKLGELVGGQGDAAEQVGCFAILDIDNFKAINDRFGHIVGDAVLRDFAATLQKMARKTDIFGRVGGEEFVLILPKTTPDRAEAIVYRMLLAVRQSRPLPDQADFFYTFSAGIASVLRGDDCNDLYRRADLALYAAKLKGRDQVCLDPTAHSFGAARLS</sequence>
<dbReference type="FunFam" id="3.30.70.270:FF:000001">
    <property type="entry name" value="Diguanylate cyclase domain protein"/>
    <property type="match status" value="1"/>
</dbReference>
<feature type="domain" description="GGDEF" evidence="3">
    <location>
        <begin position="174"/>
        <end position="306"/>
    </location>
</feature>
<dbReference type="InterPro" id="IPR050469">
    <property type="entry name" value="Diguanylate_Cyclase"/>
</dbReference>
<dbReference type="STRING" id="411945.GA0061102_102817"/>